<name>A0A1Y3BK19_EURMA</name>
<keyword evidence="1" id="KW-0808">Transferase</keyword>
<dbReference type="OrthoDB" id="408788at2759"/>
<dbReference type="Proteomes" id="UP000194236">
    <property type="component" value="Unassembled WGS sequence"/>
</dbReference>
<dbReference type="GO" id="GO:0032259">
    <property type="term" value="P:methylation"/>
    <property type="evidence" value="ECO:0007669"/>
    <property type="project" value="UniProtKB-KW"/>
</dbReference>
<dbReference type="InterPro" id="IPR029063">
    <property type="entry name" value="SAM-dependent_MTases_sf"/>
</dbReference>
<keyword evidence="2" id="KW-1185">Reference proteome</keyword>
<protein>
    <submittedName>
        <fullName evidence="1">S-adenosylmethionine-dependent methyltransferase-like protein</fullName>
    </submittedName>
</protein>
<keyword evidence="1" id="KW-0489">Methyltransferase</keyword>
<dbReference type="EMBL" id="MUJZ01014923">
    <property type="protein sequence ID" value="OTF81182.1"/>
    <property type="molecule type" value="Genomic_DNA"/>
</dbReference>
<comment type="caution">
    <text evidence="1">The sequence shown here is derived from an EMBL/GenBank/DDBJ whole genome shotgun (WGS) entry which is preliminary data.</text>
</comment>
<dbReference type="GO" id="GO:0008168">
    <property type="term" value="F:methyltransferase activity"/>
    <property type="evidence" value="ECO:0007669"/>
    <property type="project" value="UniProtKB-KW"/>
</dbReference>
<organism evidence="1 2">
    <name type="scientific">Euroglyphus maynei</name>
    <name type="common">Mayne's house dust mite</name>
    <dbReference type="NCBI Taxonomy" id="6958"/>
    <lineage>
        <taxon>Eukaryota</taxon>
        <taxon>Metazoa</taxon>
        <taxon>Ecdysozoa</taxon>
        <taxon>Arthropoda</taxon>
        <taxon>Chelicerata</taxon>
        <taxon>Arachnida</taxon>
        <taxon>Acari</taxon>
        <taxon>Acariformes</taxon>
        <taxon>Sarcoptiformes</taxon>
        <taxon>Astigmata</taxon>
        <taxon>Psoroptidia</taxon>
        <taxon>Analgoidea</taxon>
        <taxon>Pyroglyphidae</taxon>
        <taxon>Pyroglyphinae</taxon>
        <taxon>Euroglyphus</taxon>
    </lineage>
</organism>
<reference evidence="1 2" key="1">
    <citation type="submission" date="2017-03" db="EMBL/GenBank/DDBJ databases">
        <title>Genome Survey of Euroglyphus maynei.</title>
        <authorList>
            <person name="Arlian L.G."/>
            <person name="Morgan M.S."/>
            <person name="Rider S.D."/>
        </authorList>
    </citation>
    <scope>NUCLEOTIDE SEQUENCE [LARGE SCALE GENOMIC DNA]</scope>
    <source>
        <strain evidence="1">Arlian Lab</strain>
        <tissue evidence="1">Whole body</tissue>
    </source>
</reference>
<evidence type="ECO:0000313" key="2">
    <source>
        <dbReference type="Proteomes" id="UP000194236"/>
    </source>
</evidence>
<gene>
    <name evidence="1" type="ORF">BLA29_014740</name>
</gene>
<proteinExistence type="predicted"/>
<feature type="non-terminal residue" evidence="1">
    <location>
        <position position="1"/>
    </location>
</feature>
<dbReference type="AlphaFoldDB" id="A0A1Y3BK19"/>
<accession>A0A1Y3BK19</accession>
<sequence length="92" mass="10996">FNLNSRDELKSFQITQKNFEQLRQRLRFKRAAVISKIFDDNFRTPNVYLFYSHDNDPSFSHPIDPWVIQIDNGIKYTFDVTRTMFCKGSLVD</sequence>
<evidence type="ECO:0000313" key="1">
    <source>
        <dbReference type="EMBL" id="OTF81182.1"/>
    </source>
</evidence>
<dbReference type="Gene3D" id="3.40.50.150">
    <property type="entry name" value="Vaccinia Virus protein VP39"/>
    <property type="match status" value="1"/>
</dbReference>